<sequence>MPAHQLTAATLPTEEAVWRILAGDDLGATAEMFALEPEDLSAAAQIYRQAGHHALTSQHDSGWQQLYLHFTEWTGADRIAATHLLPILTAAEHRHVINDWWFMRKHPCWRLRIRPSPGRHDVVAELSADLDQLTAAGHLQGWWPGVYEAETAAFGGERAIDAAHQLFATDSKGVLDLAADGAGLGRRELSILLCGALMRDGARLEWYERGDVWDRVAVERPLPTAVPAEKIAAMAETLRTLLLADTAPDGPIFTDGGPADRHSGWAAEFRNTGRALADANAAGQLHRGLREVLSYHVIFHWNRLGLPAHTQAVLAHAARHAILGPSVLTHSAPQRSAHPRSPSPASAPPSDHGAALARFPLIHQGRQHCGDLPSRIALVEEYAANSTTYADPDRRINDAAAAWNLAALIAADCELPELAKEFSLAQFDLFHQAWPLAGRPAIAALQPLVNLARLTQRTGDPKHAYDVLAQIETAALHGGTVDVADLTIPFEGFLDPGGDRNPLQKWLRRTMREDGTRALVAARAWDEAAAHACRYDDLPEQMHESRQLLVIAAARAGQSEDALALIDSGTTAHPWQQAVAGCLREFVGAGTSNPDALISDIQTARAAAAGPVMTMFRIRLALTAAHLLAPTRPRHAELLRGEAARDAEESGSAYAARDVLDDAEPLHDPLPNDPTLQDLVTNAGLRRGSIPHDLQTRLATATGQAADVITGTFKSLIPTSR</sequence>
<dbReference type="NCBIfam" id="TIGR03891">
    <property type="entry name" value="thiopep_ocin"/>
    <property type="match status" value="1"/>
</dbReference>
<dbReference type="RefSeq" id="WP_344669947.1">
    <property type="nucleotide sequence ID" value="NZ_BAAAQN010000053.1"/>
</dbReference>
<dbReference type="Pfam" id="PF14028">
    <property type="entry name" value="Lant_dehydr_C"/>
    <property type="match status" value="1"/>
</dbReference>
<protein>
    <recommendedName>
        <fullName evidence="2">Thiopeptide-type bacteriocin biosynthesis domain-containing protein</fullName>
    </recommendedName>
</protein>
<dbReference type="InterPro" id="IPR023809">
    <property type="entry name" value="Thiopep_bacteriocin_synth_dom"/>
</dbReference>
<dbReference type="Proteomes" id="UP001500751">
    <property type="component" value="Unassembled WGS sequence"/>
</dbReference>
<gene>
    <name evidence="3" type="ORF">GCM10009839_69610</name>
</gene>
<evidence type="ECO:0000256" key="1">
    <source>
        <dbReference type="SAM" id="MobiDB-lite"/>
    </source>
</evidence>
<dbReference type="EMBL" id="BAAAQN010000053">
    <property type="protein sequence ID" value="GAA2052323.1"/>
    <property type="molecule type" value="Genomic_DNA"/>
</dbReference>
<reference evidence="3 4" key="1">
    <citation type="journal article" date="2019" name="Int. J. Syst. Evol. Microbiol.">
        <title>The Global Catalogue of Microorganisms (GCM) 10K type strain sequencing project: providing services to taxonomists for standard genome sequencing and annotation.</title>
        <authorList>
            <consortium name="The Broad Institute Genomics Platform"/>
            <consortium name="The Broad Institute Genome Sequencing Center for Infectious Disease"/>
            <person name="Wu L."/>
            <person name="Ma J."/>
        </authorList>
    </citation>
    <scope>NUCLEOTIDE SEQUENCE [LARGE SCALE GENOMIC DNA]</scope>
    <source>
        <strain evidence="3 4">JCM 16014</strain>
    </source>
</reference>
<feature type="domain" description="Thiopeptide-type bacteriocin biosynthesis" evidence="2">
    <location>
        <begin position="63"/>
        <end position="321"/>
    </location>
</feature>
<feature type="region of interest" description="Disordered" evidence="1">
    <location>
        <begin position="330"/>
        <end position="352"/>
    </location>
</feature>
<organism evidence="3 4">
    <name type="scientific">Catenulispora yoronensis</name>
    <dbReference type="NCBI Taxonomy" id="450799"/>
    <lineage>
        <taxon>Bacteria</taxon>
        <taxon>Bacillati</taxon>
        <taxon>Actinomycetota</taxon>
        <taxon>Actinomycetes</taxon>
        <taxon>Catenulisporales</taxon>
        <taxon>Catenulisporaceae</taxon>
        <taxon>Catenulispora</taxon>
    </lineage>
</organism>
<name>A0ABN2V658_9ACTN</name>
<comment type="caution">
    <text evidence="3">The sequence shown here is derived from an EMBL/GenBank/DDBJ whole genome shotgun (WGS) entry which is preliminary data.</text>
</comment>
<feature type="compositionally biased region" description="Low complexity" evidence="1">
    <location>
        <begin position="331"/>
        <end position="340"/>
    </location>
</feature>
<accession>A0ABN2V658</accession>
<proteinExistence type="predicted"/>
<evidence type="ECO:0000313" key="4">
    <source>
        <dbReference type="Proteomes" id="UP001500751"/>
    </source>
</evidence>
<evidence type="ECO:0000313" key="3">
    <source>
        <dbReference type="EMBL" id="GAA2052323.1"/>
    </source>
</evidence>
<evidence type="ECO:0000259" key="2">
    <source>
        <dbReference type="Pfam" id="PF14028"/>
    </source>
</evidence>
<keyword evidence="4" id="KW-1185">Reference proteome</keyword>